<keyword evidence="2" id="KW-0698">rRNA processing</keyword>
<dbReference type="CDD" id="cd02440">
    <property type="entry name" value="AdoMet_MTases"/>
    <property type="match status" value="1"/>
</dbReference>
<dbReference type="InterPro" id="IPR007848">
    <property type="entry name" value="Small_mtfrase_dom"/>
</dbReference>
<feature type="domain" description="Methyltransferase small" evidence="5">
    <location>
        <begin position="206"/>
        <end position="374"/>
    </location>
</feature>
<feature type="domain" description="RlmG N-terminal" evidence="6">
    <location>
        <begin position="20"/>
        <end position="177"/>
    </location>
</feature>
<dbReference type="STRING" id="545619.SAMN04489860_1113"/>
<dbReference type="Pfam" id="PF05175">
    <property type="entry name" value="MTS"/>
    <property type="match status" value="1"/>
</dbReference>
<sequence>MTPDDVLAAIRTHPSDPTDRVAVDATDRLLLDEAAPLLAGLGEGEVAVVDDRSGALTLSLALGYDVAGVRVIQDLASAEATLAFNAVELDAATSYTSHQLTPDAFAGVKLVLWQLPRSVAATREVAEAVASSAHPDVTVLAGGRVKHMTRTMNEVLAESFDDVHATLGRQKSRALVARGPHGERTTSTYPVRAHVEVPGPGTSRQLEVAAHGAVFNGTDLDHGTRLLLSTVILGDAVDVVDLGCGSGIVGTTVALAAPEAQVVATDDSDAAVRSAGATARANGVRARVRLLRDDAAASLPDGSADLVLLNPPFHAGASVDTGIAKRLIEQAARILRPGGTLWCVWNSHLEYKGTLERVVGSTRQAARDKKFTVTVSRRR</sequence>
<dbReference type="RefSeq" id="WP_172829025.1">
    <property type="nucleotide sequence ID" value="NZ_LT629776.1"/>
</dbReference>
<dbReference type="GO" id="GO:0006364">
    <property type="term" value="P:rRNA processing"/>
    <property type="evidence" value="ECO:0007669"/>
    <property type="project" value="UniProtKB-KW"/>
</dbReference>
<dbReference type="eggNOG" id="COG2813">
    <property type="taxonomic scope" value="Bacteria"/>
</dbReference>
<dbReference type="Pfam" id="PF26049">
    <property type="entry name" value="RLMG_N"/>
    <property type="match status" value="1"/>
</dbReference>
<evidence type="ECO:0000259" key="6">
    <source>
        <dbReference type="Pfam" id="PF26049"/>
    </source>
</evidence>
<dbReference type="AlphaFoldDB" id="A0A1H1QL18"/>
<evidence type="ECO:0000313" key="8">
    <source>
        <dbReference type="Proteomes" id="UP000185663"/>
    </source>
</evidence>
<evidence type="ECO:0000256" key="4">
    <source>
        <dbReference type="ARBA" id="ARBA00022679"/>
    </source>
</evidence>
<dbReference type="InterPro" id="IPR002052">
    <property type="entry name" value="DNA_methylase_N6_adenine_CS"/>
</dbReference>
<keyword evidence="4 7" id="KW-0808">Transferase</keyword>
<dbReference type="GO" id="GO:0008757">
    <property type="term" value="F:S-adenosylmethionine-dependent methyltransferase activity"/>
    <property type="evidence" value="ECO:0007669"/>
    <property type="project" value="InterPro"/>
</dbReference>
<dbReference type="InterPro" id="IPR029063">
    <property type="entry name" value="SAM-dependent_MTases_sf"/>
</dbReference>
<dbReference type="PANTHER" id="PTHR47816">
    <property type="entry name" value="RIBOSOMAL RNA SMALL SUBUNIT METHYLTRANSFERASE C"/>
    <property type="match status" value="1"/>
</dbReference>
<proteinExistence type="predicted"/>
<keyword evidence="8" id="KW-1185">Reference proteome</keyword>
<dbReference type="GO" id="GO:0008170">
    <property type="term" value="F:N-methyltransferase activity"/>
    <property type="evidence" value="ECO:0007669"/>
    <property type="project" value="UniProtKB-ARBA"/>
</dbReference>
<keyword evidence="1" id="KW-0963">Cytoplasm</keyword>
<dbReference type="GO" id="GO:0032259">
    <property type="term" value="P:methylation"/>
    <property type="evidence" value="ECO:0007669"/>
    <property type="project" value="UniProtKB-KW"/>
</dbReference>
<dbReference type="GO" id="GO:0003676">
    <property type="term" value="F:nucleic acid binding"/>
    <property type="evidence" value="ECO:0007669"/>
    <property type="project" value="InterPro"/>
</dbReference>
<dbReference type="Gene3D" id="3.40.50.150">
    <property type="entry name" value="Vaccinia Virus protein VP39"/>
    <property type="match status" value="2"/>
</dbReference>
<protein>
    <submittedName>
        <fullName evidence="7">16S rRNA (Guanine1207-N2)-methyltransferase</fullName>
    </submittedName>
</protein>
<evidence type="ECO:0000259" key="5">
    <source>
        <dbReference type="Pfam" id="PF05175"/>
    </source>
</evidence>
<evidence type="ECO:0000256" key="1">
    <source>
        <dbReference type="ARBA" id="ARBA00022490"/>
    </source>
</evidence>
<organism evidence="7 8">
    <name type="scientific">Paraoerskovia marina</name>
    <dbReference type="NCBI Taxonomy" id="545619"/>
    <lineage>
        <taxon>Bacteria</taxon>
        <taxon>Bacillati</taxon>
        <taxon>Actinomycetota</taxon>
        <taxon>Actinomycetes</taxon>
        <taxon>Micrococcales</taxon>
        <taxon>Cellulomonadaceae</taxon>
        <taxon>Paraoerskovia</taxon>
    </lineage>
</organism>
<dbReference type="Proteomes" id="UP000185663">
    <property type="component" value="Chromosome I"/>
</dbReference>
<evidence type="ECO:0000256" key="2">
    <source>
        <dbReference type="ARBA" id="ARBA00022552"/>
    </source>
</evidence>
<name>A0A1H1QL18_9CELL</name>
<reference evidence="8" key="1">
    <citation type="submission" date="2016-10" db="EMBL/GenBank/DDBJ databases">
        <authorList>
            <person name="Varghese N."/>
            <person name="Submissions S."/>
        </authorList>
    </citation>
    <scope>NUCLEOTIDE SEQUENCE [LARGE SCALE GENOMIC DNA]</scope>
    <source>
        <strain evidence="8">DSM 22126</strain>
    </source>
</reference>
<dbReference type="PROSITE" id="PS00092">
    <property type="entry name" value="N6_MTASE"/>
    <property type="match status" value="1"/>
</dbReference>
<dbReference type="InterPro" id="IPR058679">
    <property type="entry name" value="RlmG_N"/>
</dbReference>
<dbReference type="PANTHER" id="PTHR47816:SF5">
    <property type="entry name" value="RIBOSOMAL RNA LARGE SUBUNIT METHYLTRANSFERASE G"/>
    <property type="match status" value="1"/>
</dbReference>
<dbReference type="SUPFAM" id="SSF53335">
    <property type="entry name" value="S-adenosyl-L-methionine-dependent methyltransferases"/>
    <property type="match status" value="1"/>
</dbReference>
<evidence type="ECO:0000256" key="3">
    <source>
        <dbReference type="ARBA" id="ARBA00022603"/>
    </source>
</evidence>
<keyword evidence="3 7" id="KW-0489">Methyltransferase</keyword>
<evidence type="ECO:0000313" key="7">
    <source>
        <dbReference type="EMBL" id="SDS24027.1"/>
    </source>
</evidence>
<gene>
    <name evidence="7" type="ORF">SAMN04489860_1113</name>
</gene>
<accession>A0A1H1QL18</accession>
<dbReference type="InterPro" id="IPR046977">
    <property type="entry name" value="RsmC/RlmG"/>
</dbReference>
<dbReference type="EMBL" id="LT629776">
    <property type="protein sequence ID" value="SDS24027.1"/>
    <property type="molecule type" value="Genomic_DNA"/>
</dbReference>